<proteinExistence type="predicted"/>
<evidence type="ECO:0000256" key="1">
    <source>
        <dbReference type="SAM" id="SignalP"/>
    </source>
</evidence>
<evidence type="ECO:0000313" key="3">
    <source>
        <dbReference type="Proteomes" id="UP000199623"/>
    </source>
</evidence>
<name>A0A1G7RGA2_9PSEU</name>
<dbReference type="EMBL" id="FNCC01000005">
    <property type="protein sequence ID" value="SDG09783.1"/>
    <property type="molecule type" value="Genomic_DNA"/>
</dbReference>
<feature type="chain" id="PRO_5011568897" evidence="1">
    <location>
        <begin position="24"/>
        <end position="179"/>
    </location>
</feature>
<gene>
    <name evidence="2" type="ORF">SAMN05216553_105318</name>
</gene>
<accession>A0A1G7RGA2</accession>
<keyword evidence="1" id="KW-0732">Signal</keyword>
<protein>
    <submittedName>
        <fullName evidence="2">Uncharacterized protein</fullName>
    </submittedName>
</protein>
<feature type="signal peptide" evidence="1">
    <location>
        <begin position="1"/>
        <end position="23"/>
    </location>
</feature>
<keyword evidence="3" id="KW-1185">Reference proteome</keyword>
<dbReference type="AlphaFoldDB" id="A0A1G7RGA2"/>
<evidence type="ECO:0000313" key="2">
    <source>
        <dbReference type="EMBL" id="SDG09783.1"/>
    </source>
</evidence>
<organism evidence="2 3">
    <name type="scientific">Lentzea fradiae</name>
    <dbReference type="NCBI Taxonomy" id="200378"/>
    <lineage>
        <taxon>Bacteria</taxon>
        <taxon>Bacillati</taxon>
        <taxon>Actinomycetota</taxon>
        <taxon>Actinomycetes</taxon>
        <taxon>Pseudonocardiales</taxon>
        <taxon>Pseudonocardiaceae</taxon>
        <taxon>Lentzea</taxon>
    </lineage>
</organism>
<reference evidence="3" key="1">
    <citation type="submission" date="2016-10" db="EMBL/GenBank/DDBJ databases">
        <authorList>
            <person name="Varghese N."/>
            <person name="Submissions S."/>
        </authorList>
    </citation>
    <scope>NUCLEOTIDE SEQUENCE [LARGE SCALE GENOMIC DNA]</scope>
    <source>
        <strain evidence="3">CGMCC 4.3506</strain>
    </source>
</reference>
<sequence length="179" mass="19107">MRTVIAMALAGLALAGLAGTAVADVTPIHKTKEELQVMTEALSAHESTTFPLIFPGAERVTPGAWGGLAAGLFDGMQFVGNQIRFTYQGDRYTSVYLEIFAPGFRTDSPAQVCERTKCVSVEDDLLGGVVVVAEDEESRTQLVTSFRPNGEVVTAQAWRLGLGTELTAVATDRAYTFTG</sequence>
<dbReference type="Proteomes" id="UP000199623">
    <property type="component" value="Unassembled WGS sequence"/>
</dbReference>